<name>A0A8T5GFD2_9ARCH</name>
<comment type="caution">
    <text evidence="1">The sequence shown here is derived from an EMBL/GenBank/DDBJ whole genome shotgun (WGS) entry which is preliminary data.</text>
</comment>
<evidence type="ECO:0000313" key="2">
    <source>
        <dbReference type="Proteomes" id="UP000722459"/>
    </source>
</evidence>
<proteinExistence type="predicted"/>
<organism evidence="1 2">
    <name type="scientific">Candidatus Iainarchaeum sp</name>
    <dbReference type="NCBI Taxonomy" id="3101447"/>
    <lineage>
        <taxon>Archaea</taxon>
        <taxon>Candidatus Iainarchaeota</taxon>
        <taxon>Candidatus Iainarchaeia</taxon>
        <taxon>Candidatus Iainarchaeales</taxon>
        <taxon>Candidatus Iainarchaeaceae</taxon>
        <taxon>Candidatus Iainarchaeum</taxon>
    </lineage>
</organism>
<reference evidence="1" key="1">
    <citation type="journal article" date="2021" name="ISME J.">
        <title>Mercury methylation by metabolically versatile and cosmopolitan marine bacteria.</title>
        <authorList>
            <person name="Lin H."/>
            <person name="Ascher D.B."/>
            <person name="Myung Y."/>
            <person name="Lamborg C.H."/>
            <person name="Hallam S.J."/>
            <person name="Gionfriddo C.M."/>
            <person name="Holt K.E."/>
            <person name="Moreau J.W."/>
        </authorList>
    </citation>
    <scope>NUCLEOTIDE SEQUENCE</scope>
    <source>
        <strain evidence="1">SI075_bin30</strain>
    </source>
</reference>
<dbReference type="EMBL" id="JABJNZ010000054">
    <property type="protein sequence ID" value="MBT4870723.1"/>
    <property type="molecule type" value="Genomic_DNA"/>
</dbReference>
<feature type="non-terminal residue" evidence="1">
    <location>
        <position position="51"/>
    </location>
</feature>
<evidence type="ECO:0000313" key="1">
    <source>
        <dbReference type="EMBL" id="MBT4870723.1"/>
    </source>
</evidence>
<dbReference type="AlphaFoldDB" id="A0A8T5GFD2"/>
<protein>
    <submittedName>
        <fullName evidence="1">Uncharacterized protein</fullName>
    </submittedName>
</protein>
<gene>
    <name evidence="1" type="ORF">HON47_04065</name>
</gene>
<sequence>MNGNNGNGNNSNGKNKRSIVHTKKISKGQKAADWLAKWAGSWSFIGLFMLF</sequence>
<accession>A0A8T5GFD2</accession>
<dbReference type="Proteomes" id="UP000722459">
    <property type="component" value="Unassembled WGS sequence"/>
</dbReference>